<feature type="compositionally biased region" description="Basic residues" evidence="9">
    <location>
        <begin position="1"/>
        <end position="13"/>
    </location>
</feature>
<reference evidence="11" key="1">
    <citation type="submission" date="2021-02" db="EMBL/GenBank/DDBJ databases">
        <authorList>
            <person name="Steward A R."/>
        </authorList>
    </citation>
    <scope>NUCLEOTIDE SEQUENCE</scope>
</reference>
<keyword evidence="5" id="KW-0540">Nuclease</keyword>
<dbReference type="InterPro" id="IPR043128">
    <property type="entry name" value="Rev_trsase/Diguanyl_cyclase"/>
</dbReference>
<comment type="caution">
    <text evidence="11">The sequence shown here is derived from an EMBL/GenBank/DDBJ whole genome shotgun (WGS) entry which is preliminary data.</text>
</comment>
<feature type="region of interest" description="Disordered" evidence="9">
    <location>
        <begin position="1"/>
        <end position="24"/>
    </location>
</feature>
<evidence type="ECO:0000256" key="6">
    <source>
        <dbReference type="ARBA" id="ARBA00022759"/>
    </source>
</evidence>
<evidence type="ECO:0000256" key="7">
    <source>
        <dbReference type="ARBA" id="ARBA00022801"/>
    </source>
</evidence>
<evidence type="ECO:0000256" key="8">
    <source>
        <dbReference type="ARBA" id="ARBA00022918"/>
    </source>
</evidence>
<keyword evidence="8" id="KW-0695">RNA-directed DNA polymerase</keyword>
<evidence type="ECO:0000256" key="1">
    <source>
        <dbReference type="ARBA" id="ARBA00012493"/>
    </source>
</evidence>
<gene>
    <name evidence="11" type="ORF">PMACD_LOCUS15430</name>
</gene>
<dbReference type="FunFam" id="3.30.70.270:FF:000020">
    <property type="entry name" value="Transposon Tf2-6 polyprotein-like Protein"/>
    <property type="match status" value="1"/>
</dbReference>
<evidence type="ECO:0000256" key="4">
    <source>
        <dbReference type="ARBA" id="ARBA00022695"/>
    </source>
</evidence>
<keyword evidence="7" id="KW-0378">Hydrolase</keyword>
<dbReference type="EC" id="2.7.7.49" evidence="1"/>
<dbReference type="InterPro" id="IPR000477">
    <property type="entry name" value="RT_dom"/>
</dbReference>
<dbReference type="PROSITE" id="PS50878">
    <property type="entry name" value="RT_POL"/>
    <property type="match status" value="1"/>
</dbReference>
<dbReference type="PANTHER" id="PTHR37984:SF5">
    <property type="entry name" value="PROTEIN NYNRIN-LIKE"/>
    <property type="match status" value="1"/>
</dbReference>
<dbReference type="GO" id="GO:0004519">
    <property type="term" value="F:endonuclease activity"/>
    <property type="evidence" value="ECO:0007669"/>
    <property type="project" value="UniProtKB-KW"/>
</dbReference>
<dbReference type="FunFam" id="3.10.10.10:FF:000007">
    <property type="entry name" value="Retrovirus-related Pol polyprotein from transposon 17.6-like Protein"/>
    <property type="match status" value="1"/>
</dbReference>
<dbReference type="Gene3D" id="3.30.70.270">
    <property type="match status" value="2"/>
</dbReference>
<dbReference type="GO" id="GO:0008233">
    <property type="term" value="F:peptidase activity"/>
    <property type="evidence" value="ECO:0007669"/>
    <property type="project" value="UniProtKB-KW"/>
</dbReference>
<dbReference type="GO" id="GO:0006508">
    <property type="term" value="P:proteolysis"/>
    <property type="evidence" value="ECO:0007669"/>
    <property type="project" value="UniProtKB-KW"/>
</dbReference>
<dbReference type="PANTHER" id="PTHR37984">
    <property type="entry name" value="PROTEIN CBG26694"/>
    <property type="match status" value="1"/>
</dbReference>
<organism evidence="11 12">
    <name type="scientific">Pieris macdunnoughi</name>
    <dbReference type="NCBI Taxonomy" id="345717"/>
    <lineage>
        <taxon>Eukaryota</taxon>
        <taxon>Metazoa</taxon>
        <taxon>Ecdysozoa</taxon>
        <taxon>Arthropoda</taxon>
        <taxon>Hexapoda</taxon>
        <taxon>Insecta</taxon>
        <taxon>Pterygota</taxon>
        <taxon>Neoptera</taxon>
        <taxon>Endopterygota</taxon>
        <taxon>Lepidoptera</taxon>
        <taxon>Glossata</taxon>
        <taxon>Ditrysia</taxon>
        <taxon>Papilionoidea</taxon>
        <taxon>Pieridae</taxon>
        <taxon>Pierinae</taxon>
        <taxon>Pieris</taxon>
    </lineage>
</organism>
<dbReference type="FunFam" id="3.30.70.270:FF:000003">
    <property type="entry name" value="Transposon Ty3-G Gag-Pol polyprotein"/>
    <property type="match status" value="1"/>
</dbReference>
<evidence type="ECO:0000313" key="12">
    <source>
        <dbReference type="Proteomes" id="UP000663880"/>
    </source>
</evidence>
<accession>A0A821XTD0</accession>
<keyword evidence="3" id="KW-0808">Transferase</keyword>
<dbReference type="Proteomes" id="UP000663880">
    <property type="component" value="Unassembled WGS sequence"/>
</dbReference>
<keyword evidence="6" id="KW-0255">Endonuclease</keyword>
<proteinExistence type="predicted"/>
<protein>
    <recommendedName>
        <fullName evidence="1">RNA-directed DNA polymerase</fullName>
        <ecNumber evidence="1">2.7.7.49</ecNumber>
    </recommendedName>
</protein>
<dbReference type="EMBL" id="CAJOBZ010000070">
    <property type="protein sequence ID" value="CAF4948326.1"/>
    <property type="molecule type" value="Genomic_DNA"/>
</dbReference>
<evidence type="ECO:0000259" key="10">
    <source>
        <dbReference type="PROSITE" id="PS50878"/>
    </source>
</evidence>
<evidence type="ECO:0000256" key="5">
    <source>
        <dbReference type="ARBA" id="ARBA00022722"/>
    </source>
</evidence>
<feature type="domain" description="Reverse transcriptase" evidence="10">
    <location>
        <begin position="1"/>
        <end position="194"/>
    </location>
</feature>
<keyword evidence="4" id="KW-0548">Nucleotidyltransferase</keyword>
<dbReference type="GO" id="GO:0003964">
    <property type="term" value="F:RNA-directed DNA polymerase activity"/>
    <property type="evidence" value="ECO:0007669"/>
    <property type="project" value="UniProtKB-KW"/>
</dbReference>
<evidence type="ECO:0000313" key="11">
    <source>
        <dbReference type="EMBL" id="CAF4948326.1"/>
    </source>
</evidence>
<dbReference type="SUPFAM" id="SSF56672">
    <property type="entry name" value="DNA/RNA polymerases"/>
    <property type="match status" value="1"/>
</dbReference>
<dbReference type="CDD" id="cd01647">
    <property type="entry name" value="RT_LTR"/>
    <property type="match status" value="1"/>
</dbReference>
<evidence type="ECO:0000256" key="3">
    <source>
        <dbReference type="ARBA" id="ARBA00022679"/>
    </source>
</evidence>
<keyword evidence="12" id="KW-1185">Reference proteome</keyword>
<dbReference type="Pfam" id="PF00078">
    <property type="entry name" value="RVT_1"/>
    <property type="match status" value="1"/>
</dbReference>
<keyword evidence="2" id="KW-0645">Protease</keyword>
<evidence type="ECO:0000256" key="9">
    <source>
        <dbReference type="SAM" id="MobiDB-lite"/>
    </source>
</evidence>
<dbReference type="InterPro" id="IPR043502">
    <property type="entry name" value="DNA/RNA_pol_sf"/>
</dbReference>
<evidence type="ECO:0000256" key="2">
    <source>
        <dbReference type="ARBA" id="ARBA00022670"/>
    </source>
</evidence>
<dbReference type="AlphaFoldDB" id="A0A821XTD0"/>
<dbReference type="OrthoDB" id="41323at2759"/>
<sequence>MLKVKHNTLHHIRTTSGPPVYSRPRRLAPDRLRIAVREFEDMVRSGIARRSDSPWSSPLHLVPKKNNEWRPCGDYLFVFSKIDLIRAYNQIPVHPDDIPKTAITTPFGMFEFPFMSFGLRNAAQTFQRFMDEILRDLPYCYPYIDDILVASQNETQHLDHLHQVFQRLQDYGIMINASKCVFGESQVEFLGYIVSSAGTRPLPQKVEAIQNFPPPKTIKELRRFLGMINFYRRFIPSAAKVQASLHELLSGPAVKPSTNITWTDELQKAFLSCKASGCAGLLFL</sequence>
<name>A0A821XTD0_9NEOP</name>
<dbReference type="InterPro" id="IPR050951">
    <property type="entry name" value="Retrovirus_Pol_polyprotein"/>
</dbReference>